<evidence type="ECO:0000256" key="6">
    <source>
        <dbReference type="ARBA" id="ARBA00023136"/>
    </source>
</evidence>
<feature type="chain" id="PRO_5042827645" description="Leucine-rich repeat-containing N-terminal plant-type domain-containing protein" evidence="8">
    <location>
        <begin position="25"/>
        <end position="350"/>
    </location>
</feature>
<organism evidence="10 11">
    <name type="scientific">Stephania japonica</name>
    <dbReference type="NCBI Taxonomy" id="461633"/>
    <lineage>
        <taxon>Eukaryota</taxon>
        <taxon>Viridiplantae</taxon>
        <taxon>Streptophyta</taxon>
        <taxon>Embryophyta</taxon>
        <taxon>Tracheophyta</taxon>
        <taxon>Spermatophyta</taxon>
        <taxon>Magnoliopsida</taxon>
        <taxon>Ranunculales</taxon>
        <taxon>Menispermaceae</taxon>
        <taxon>Menispermoideae</taxon>
        <taxon>Cissampelideae</taxon>
        <taxon>Stephania</taxon>
    </lineage>
</organism>
<dbReference type="AlphaFoldDB" id="A0AAP0KK34"/>
<keyword evidence="5" id="KW-0677">Repeat</keyword>
<gene>
    <name evidence="10" type="ORF">Sjap_001010</name>
</gene>
<feature type="domain" description="Leucine-rich repeat-containing N-terminal plant-type" evidence="9">
    <location>
        <begin position="35"/>
        <end position="73"/>
    </location>
</feature>
<reference evidence="10 11" key="1">
    <citation type="submission" date="2024-01" db="EMBL/GenBank/DDBJ databases">
        <title>Genome assemblies of Stephania.</title>
        <authorList>
            <person name="Yang L."/>
        </authorList>
    </citation>
    <scope>NUCLEOTIDE SEQUENCE [LARGE SCALE GENOMIC DNA]</scope>
    <source>
        <strain evidence="10">QJT</strain>
        <tissue evidence="10">Leaf</tissue>
    </source>
</reference>
<protein>
    <recommendedName>
        <fullName evidence="9">Leucine-rich repeat-containing N-terminal plant-type domain-containing protein</fullName>
    </recommendedName>
</protein>
<evidence type="ECO:0000313" key="11">
    <source>
        <dbReference type="Proteomes" id="UP001417504"/>
    </source>
</evidence>
<dbReference type="FunFam" id="3.80.10.10:FF:000400">
    <property type="entry name" value="Nuclear pore complex protein NUP107"/>
    <property type="match status" value="1"/>
</dbReference>
<proteinExistence type="inferred from homology"/>
<dbReference type="EMBL" id="JBBNAE010000001">
    <property type="protein sequence ID" value="KAK9153530.1"/>
    <property type="molecule type" value="Genomic_DNA"/>
</dbReference>
<dbReference type="InterPro" id="IPR013210">
    <property type="entry name" value="LRR_N_plant-typ"/>
</dbReference>
<comment type="subcellular location">
    <subcellularLocation>
        <location evidence="1">Cell envelope</location>
    </subcellularLocation>
    <subcellularLocation>
        <location evidence="2">Membrane</location>
    </subcellularLocation>
</comment>
<keyword evidence="6" id="KW-0472">Membrane</keyword>
<dbReference type="PROSITE" id="PS51450">
    <property type="entry name" value="LRR"/>
    <property type="match status" value="1"/>
</dbReference>
<dbReference type="Gene3D" id="3.80.10.10">
    <property type="entry name" value="Ribonuclease Inhibitor"/>
    <property type="match status" value="1"/>
</dbReference>
<accession>A0AAP0KK34</accession>
<dbReference type="InterPro" id="IPR001611">
    <property type="entry name" value="Leu-rich_rpt"/>
</dbReference>
<dbReference type="Proteomes" id="UP001417504">
    <property type="component" value="Unassembled WGS sequence"/>
</dbReference>
<feature type="signal peptide" evidence="8">
    <location>
        <begin position="1"/>
        <end position="24"/>
    </location>
</feature>
<evidence type="ECO:0000256" key="7">
    <source>
        <dbReference type="ARBA" id="ARBA00038043"/>
    </source>
</evidence>
<dbReference type="GO" id="GO:0016020">
    <property type="term" value="C:membrane"/>
    <property type="evidence" value="ECO:0007669"/>
    <property type="project" value="UniProtKB-SubCell"/>
</dbReference>
<dbReference type="SUPFAM" id="SSF52058">
    <property type="entry name" value="L domain-like"/>
    <property type="match status" value="1"/>
</dbReference>
<comment type="similarity">
    <text evidence="7">Belongs to the polygalacturonase-inhibiting protein family.</text>
</comment>
<dbReference type="InterPro" id="IPR051848">
    <property type="entry name" value="PGIP"/>
</dbReference>
<evidence type="ECO:0000256" key="2">
    <source>
        <dbReference type="ARBA" id="ARBA00004370"/>
    </source>
</evidence>
<keyword evidence="4 8" id="KW-0732">Signal</keyword>
<keyword evidence="11" id="KW-1185">Reference proteome</keyword>
<evidence type="ECO:0000256" key="8">
    <source>
        <dbReference type="SAM" id="SignalP"/>
    </source>
</evidence>
<evidence type="ECO:0000256" key="5">
    <source>
        <dbReference type="ARBA" id="ARBA00022737"/>
    </source>
</evidence>
<evidence type="ECO:0000256" key="3">
    <source>
        <dbReference type="ARBA" id="ARBA00022614"/>
    </source>
</evidence>
<dbReference type="Pfam" id="PF08263">
    <property type="entry name" value="LRRNT_2"/>
    <property type="match status" value="1"/>
</dbReference>
<evidence type="ECO:0000313" key="10">
    <source>
        <dbReference type="EMBL" id="KAK9153530.1"/>
    </source>
</evidence>
<evidence type="ECO:0000256" key="4">
    <source>
        <dbReference type="ARBA" id="ARBA00022729"/>
    </source>
</evidence>
<evidence type="ECO:0000256" key="1">
    <source>
        <dbReference type="ARBA" id="ARBA00004196"/>
    </source>
</evidence>
<dbReference type="PANTHER" id="PTHR48059">
    <property type="entry name" value="POLYGALACTURONASE INHIBITOR 1"/>
    <property type="match status" value="1"/>
</dbReference>
<dbReference type="PANTHER" id="PTHR48059:SF4">
    <property type="entry name" value="POLYGALACTURONASE INHIBITOR 1-RELATED"/>
    <property type="match status" value="1"/>
</dbReference>
<comment type="caution">
    <text evidence="10">The sequence shown here is derived from an EMBL/GenBank/DDBJ whole genome shotgun (WGS) entry which is preliminary data.</text>
</comment>
<dbReference type="InterPro" id="IPR032675">
    <property type="entry name" value="LRR_dom_sf"/>
</dbReference>
<keyword evidence="3" id="KW-0433">Leucine-rich repeat</keyword>
<sequence>MGSLLIILIASLLSVLTLLSPTTGDPGGPGCNSCHPDDYNALLRIKKGLNNPYIIISWEENGNCKDWCCIECDDATHRVTSLAIFGDTFKQPVHIPDAIGGLPYLTSLTLRKLPNLTGPIPPSITNLKKLTFLRLDYNSLTGPVPAFLSQLRNLNYLRLSNNKLSGSIPETLSTLPITGLFLDRNNLSGPIPNLFKGLNLTDLYIDMSRNQLSGGIPAGFGELDITSLTLGRNRLTGDASVLFGEKKGAYVIDISRNLLEFDFSTVRISKQLTNLDISHNRIYGSLPKELSKVYWQSFNVSYNRLCGEIPSGGTGRLQDPDRVGASAFVHNKCLCGPPLPNNCTRAAIGN</sequence>
<name>A0AAP0KK34_9MAGN</name>
<dbReference type="Pfam" id="PF00560">
    <property type="entry name" value="LRR_1"/>
    <property type="match status" value="4"/>
</dbReference>
<evidence type="ECO:0000259" key="9">
    <source>
        <dbReference type="Pfam" id="PF08263"/>
    </source>
</evidence>